<keyword evidence="4" id="KW-1185">Reference proteome</keyword>
<dbReference type="PANTHER" id="PTHR22946:SF9">
    <property type="entry name" value="POLYKETIDE TRANSFERASE AF380"/>
    <property type="match status" value="1"/>
</dbReference>
<dbReference type="Gene3D" id="3.40.50.1820">
    <property type="entry name" value="alpha/beta hydrolase"/>
    <property type="match status" value="1"/>
</dbReference>
<reference evidence="4" key="1">
    <citation type="journal article" date="2019" name="Int. J. Syst. Evol. Microbiol.">
        <title>The Global Catalogue of Microorganisms (GCM) 10K type strain sequencing project: providing services to taxonomists for standard genome sequencing and annotation.</title>
        <authorList>
            <consortium name="The Broad Institute Genomics Platform"/>
            <consortium name="The Broad Institute Genome Sequencing Center for Infectious Disease"/>
            <person name="Wu L."/>
            <person name="Ma J."/>
        </authorList>
    </citation>
    <scope>NUCLEOTIDE SEQUENCE [LARGE SCALE GENOMIC DNA]</scope>
    <source>
        <strain evidence="4">KCTC 3913</strain>
    </source>
</reference>
<dbReference type="EMBL" id="JBHUMF010000028">
    <property type="protein sequence ID" value="MFD2681261.1"/>
    <property type="molecule type" value="Genomic_DNA"/>
</dbReference>
<dbReference type="PANTHER" id="PTHR22946">
    <property type="entry name" value="DIENELACTONE HYDROLASE DOMAIN-CONTAINING PROTEIN-RELATED"/>
    <property type="match status" value="1"/>
</dbReference>
<name>A0ABW5RSG6_9BACI</name>
<evidence type="ECO:0000256" key="1">
    <source>
        <dbReference type="ARBA" id="ARBA00022801"/>
    </source>
</evidence>
<dbReference type="Proteomes" id="UP001597506">
    <property type="component" value="Unassembled WGS sequence"/>
</dbReference>
<feature type="domain" description="Peptidase S9 prolyl oligopeptidase catalytic" evidence="2">
    <location>
        <begin position="88"/>
        <end position="256"/>
    </location>
</feature>
<evidence type="ECO:0000313" key="4">
    <source>
        <dbReference type="Proteomes" id="UP001597506"/>
    </source>
</evidence>
<organism evidence="3 4">
    <name type="scientific">Bacillus seohaeanensis</name>
    <dbReference type="NCBI Taxonomy" id="284580"/>
    <lineage>
        <taxon>Bacteria</taxon>
        <taxon>Bacillati</taxon>
        <taxon>Bacillota</taxon>
        <taxon>Bacilli</taxon>
        <taxon>Bacillales</taxon>
        <taxon>Bacillaceae</taxon>
        <taxon>Bacillus</taxon>
    </lineage>
</organism>
<proteinExistence type="predicted"/>
<dbReference type="GO" id="GO:0016787">
    <property type="term" value="F:hydrolase activity"/>
    <property type="evidence" value="ECO:0007669"/>
    <property type="project" value="UniProtKB-KW"/>
</dbReference>
<keyword evidence="1 3" id="KW-0378">Hydrolase</keyword>
<protein>
    <submittedName>
        <fullName evidence="3">Alpha/beta fold hydrolase</fullName>
    </submittedName>
</protein>
<sequence length="256" mass="29775">MINIKKAYIQEIPLLHIVKGDIIDNSLPTIIFIHGFTSAKEHNLHYAYYLAEKGFRVLLPDCLYHGEREEGFSEEELSPYFWKIVLTTIGELKIIVDEFERKGLIKENLIGVSGTSMGGIVTLGALTQYPWIHTAVSLMGSPAYLDFAKAQIDYFTSLGYHLPFTEEELENIYSELKKYDLSLHPEKLNERPVMFWHGKKDEMVPFNYAHTFYERNRPAYINNEDKLFFMADERAGHKVSREGVLHLVKWFDNYLN</sequence>
<dbReference type="InterPro" id="IPR050261">
    <property type="entry name" value="FrsA_esterase"/>
</dbReference>
<evidence type="ECO:0000313" key="3">
    <source>
        <dbReference type="EMBL" id="MFD2681261.1"/>
    </source>
</evidence>
<gene>
    <name evidence="3" type="ORF">ACFSUL_10945</name>
</gene>
<dbReference type="Pfam" id="PF00326">
    <property type="entry name" value="Peptidase_S9"/>
    <property type="match status" value="1"/>
</dbReference>
<dbReference type="InterPro" id="IPR029058">
    <property type="entry name" value="AB_hydrolase_fold"/>
</dbReference>
<evidence type="ECO:0000259" key="2">
    <source>
        <dbReference type="Pfam" id="PF00326"/>
    </source>
</evidence>
<accession>A0ABW5RSG6</accession>
<comment type="caution">
    <text evidence="3">The sequence shown here is derived from an EMBL/GenBank/DDBJ whole genome shotgun (WGS) entry which is preliminary data.</text>
</comment>
<dbReference type="RefSeq" id="WP_377935321.1">
    <property type="nucleotide sequence ID" value="NZ_JBHUMF010000028.1"/>
</dbReference>
<dbReference type="InterPro" id="IPR001375">
    <property type="entry name" value="Peptidase_S9_cat"/>
</dbReference>
<dbReference type="SUPFAM" id="SSF53474">
    <property type="entry name" value="alpha/beta-Hydrolases"/>
    <property type="match status" value="1"/>
</dbReference>